<evidence type="ECO:0000256" key="3">
    <source>
        <dbReference type="PROSITE-ProRule" id="PRU00221"/>
    </source>
</evidence>
<proteinExistence type="predicted"/>
<keyword evidence="1 3" id="KW-0853">WD repeat</keyword>
<evidence type="ECO:0000256" key="1">
    <source>
        <dbReference type="ARBA" id="ARBA00022574"/>
    </source>
</evidence>
<protein>
    <submittedName>
        <fullName evidence="4">Uncharacterized protein</fullName>
    </submittedName>
</protein>
<dbReference type="PROSITE" id="PS50082">
    <property type="entry name" value="WD_REPEATS_2"/>
    <property type="match status" value="1"/>
</dbReference>
<feature type="repeat" description="WD" evidence="3">
    <location>
        <begin position="93"/>
        <end position="136"/>
    </location>
</feature>
<keyword evidence="2" id="KW-0677">Repeat</keyword>
<dbReference type="InterPro" id="IPR015943">
    <property type="entry name" value="WD40/YVTN_repeat-like_dom_sf"/>
</dbReference>
<dbReference type="EMBL" id="ASPP01001492">
    <property type="protein sequence ID" value="ETO35591.1"/>
    <property type="molecule type" value="Genomic_DNA"/>
</dbReference>
<gene>
    <name evidence="4" type="ORF">RFI_01472</name>
</gene>
<accession>X6PBM8</accession>
<dbReference type="Proteomes" id="UP000023152">
    <property type="component" value="Unassembled WGS sequence"/>
</dbReference>
<sequence length="143" mass="16913">MGRNKKKNQGISFLLCNLVKEIFFSKTTSQKQIFVRSHNFYKEEKIQVIVQHWIRILHVKLGWINEFDKLIINYVSSVFMFETFRSSSKLINITGQTGCVRSIDYSTFDDRRFICSGSEDKTVRVWDVDNNKHIKSFNEHSSH</sequence>
<evidence type="ECO:0000256" key="2">
    <source>
        <dbReference type="ARBA" id="ARBA00022737"/>
    </source>
</evidence>
<dbReference type="SMART" id="SM00320">
    <property type="entry name" value="WD40"/>
    <property type="match status" value="1"/>
</dbReference>
<keyword evidence="5" id="KW-1185">Reference proteome</keyword>
<dbReference type="PROSITE" id="PS50294">
    <property type="entry name" value="WD_REPEATS_REGION"/>
    <property type="match status" value="1"/>
</dbReference>
<reference evidence="4 5" key="1">
    <citation type="journal article" date="2013" name="Curr. Biol.">
        <title>The Genome of the Foraminiferan Reticulomyxa filosa.</title>
        <authorList>
            <person name="Glockner G."/>
            <person name="Hulsmann N."/>
            <person name="Schleicher M."/>
            <person name="Noegel A.A."/>
            <person name="Eichinger L."/>
            <person name="Gallinger C."/>
            <person name="Pawlowski J."/>
            <person name="Sierra R."/>
            <person name="Euteneuer U."/>
            <person name="Pillet L."/>
            <person name="Moustafa A."/>
            <person name="Platzer M."/>
            <person name="Groth M."/>
            <person name="Szafranski K."/>
            <person name="Schliwa M."/>
        </authorList>
    </citation>
    <scope>NUCLEOTIDE SEQUENCE [LARGE SCALE GENOMIC DNA]</scope>
</reference>
<dbReference type="AlphaFoldDB" id="X6PBM8"/>
<dbReference type="InterPro" id="IPR001680">
    <property type="entry name" value="WD40_rpt"/>
</dbReference>
<feature type="non-terminal residue" evidence="4">
    <location>
        <position position="143"/>
    </location>
</feature>
<dbReference type="PROSITE" id="PS00678">
    <property type="entry name" value="WD_REPEATS_1"/>
    <property type="match status" value="1"/>
</dbReference>
<evidence type="ECO:0000313" key="5">
    <source>
        <dbReference type="Proteomes" id="UP000023152"/>
    </source>
</evidence>
<evidence type="ECO:0000313" key="4">
    <source>
        <dbReference type="EMBL" id="ETO35591.1"/>
    </source>
</evidence>
<dbReference type="InterPro" id="IPR019775">
    <property type="entry name" value="WD40_repeat_CS"/>
</dbReference>
<name>X6PBM8_RETFI</name>
<dbReference type="SUPFAM" id="SSF50978">
    <property type="entry name" value="WD40 repeat-like"/>
    <property type="match status" value="1"/>
</dbReference>
<organism evidence="4 5">
    <name type="scientific">Reticulomyxa filosa</name>
    <dbReference type="NCBI Taxonomy" id="46433"/>
    <lineage>
        <taxon>Eukaryota</taxon>
        <taxon>Sar</taxon>
        <taxon>Rhizaria</taxon>
        <taxon>Retaria</taxon>
        <taxon>Foraminifera</taxon>
        <taxon>Monothalamids</taxon>
        <taxon>Reticulomyxidae</taxon>
        <taxon>Reticulomyxa</taxon>
    </lineage>
</organism>
<dbReference type="Pfam" id="PF00400">
    <property type="entry name" value="WD40"/>
    <property type="match status" value="1"/>
</dbReference>
<comment type="caution">
    <text evidence="4">The sequence shown here is derived from an EMBL/GenBank/DDBJ whole genome shotgun (WGS) entry which is preliminary data.</text>
</comment>
<dbReference type="Gene3D" id="2.130.10.10">
    <property type="entry name" value="YVTN repeat-like/Quinoprotein amine dehydrogenase"/>
    <property type="match status" value="1"/>
</dbReference>
<dbReference type="InterPro" id="IPR036322">
    <property type="entry name" value="WD40_repeat_dom_sf"/>
</dbReference>